<keyword evidence="9" id="KW-1185">Reference proteome</keyword>
<dbReference type="PANTHER" id="PTHR11640:SF154">
    <property type="entry name" value="IRREGULAR CHIASM C-ROUGHEST PROTEIN-LIKE PROTEIN"/>
    <property type="match status" value="1"/>
</dbReference>
<name>A0ABN8I4P7_9NEOP</name>
<dbReference type="CDD" id="cd00096">
    <property type="entry name" value="Ig"/>
    <property type="match status" value="1"/>
</dbReference>
<evidence type="ECO:0000256" key="4">
    <source>
        <dbReference type="ARBA" id="ARBA00023180"/>
    </source>
</evidence>
<evidence type="ECO:0000256" key="5">
    <source>
        <dbReference type="ARBA" id="ARBA00023319"/>
    </source>
</evidence>
<accession>A0ABN8I4P7</accession>
<protein>
    <recommendedName>
        <fullName evidence="7">Ig-like domain-containing protein</fullName>
    </recommendedName>
</protein>
<feature type="domain" description="Ig-like" evidence="7">
    <location>
        <begin position="237"/>
        <end position="278"/>
    </location>
</feature>
<dbReference type="Gene3D" id="2.60.40.10">
    <property type="entry name" value="Immunoglobulins"/>
    <property type="match status" value="3"/>
</dbReference>
<dbReference type="InterPro" id="IPR013162">
    <property type="entry name" value="CD80_C2-set"/>
</dbReference>
<dbReference type="SUPFAM" id="SSF48726">
    <property type="entry name" value="Immunoglobulin"/>
    <property type="match status" value="3"/>
</dbReference>
<dbReference type="InterPro" id="IPR007110">
    <property type="entry name" value="Ig-like_dom"/>
</dbReference>
<comment type="subcellular location">
    <subcellularLocation>
        <location evidence="1">Membrane</location>
        <topology evidence="1">Single-pass type I membrane protein</topology>
    </subcellularLocation>
</comment>
<feature type="domain" description="Ig-like" evidence="7">
    <location>
        <begin position="127"/>
        <end position="234"/>
    </location>
</feature>
<dbReference type="InterPro" id="IPR013783">
    <property type="entry name" value="Ig-like_fold"/>
</dbReference>
<feature type="non-terminal residue" evidence="8">
    <location>
        <position position="472"/>
    </location>
</feature>
<keyword evidence="6" id="KW-1133">Transmembrane helix</keyword>
<keyword evidence="4" id="KW-0325">Glycoprotein</keyword>
<dbReference type="Pfam" id="PF13927">
    <property type="entry name" value="Ig_3"/>
    <property type="match status" value="1"/>
</dbReference>
<feature type="transmembrane region" description="Helical" evidence="6">
    <location>
        <begin position="438"/>
        <end position="460"/>
    </location>
</feature>
<dbReference type="InterPro" id="IPR003598">
    <property type="entry name" value="Ig_sub2"/>
</dbReference>
<dbReference type="InterPro" id="IPR051275">
    <property type="entry name" value="Cell_adhesion_signaling"/>
</dbReference>
<keyword evidence="6" id="KW-0812">Transmembrane</keyword>
<keyword evidence="3" id="KW-1015">Disulfide bond</keyword>
<dbReference type="Pfam" id="PF08205">
    <property type="entry name" value="C2-set_2"/>
    <property type="match status" value="1"/>
</dbReference>
<evidence type="ECO:0000313" key="8">
    <source>
        <dbReference type="EMBL" id="CAH2048776.1"/>
    </source>
</evidence>
<organism evidence="8 9">
    <name type="scientific">Iphiclides podalirius</name>
    <name type="common">scarce swallowtail</name>
    <dbReference type="NCBI Taxonomy" id="110791"/>
    <lineage>
        <taxon>Eukaryota</taxon>
        <taxon>Metazoa</taxon>
        <taxon>Ecdysozoa</taxon>
        <taxon>Arthropoda</taxon>
        <taxon>Hexapoda</taxon>
        <taxon>Insecta</taxon>
        <taxon>Pterygota</taxon>
        <taxon>Neoptera</taxon>
        <taxon>Endopterygota</taxon>
        <taxon>Lepidoptera</taxon>
        <taxon>Glossata</taxon>
        <taxon>Ditrysia</taxon>
        <taxon>Papilionoidea</taxon>
        <taxon>Papilionidae</taxon>
        <taxon>Papilioninae</taxon>
        <taxon>Iphiclides</taxon>
    </lineage>
</organism>
<dbReference type="PANTHER" id="PTHR11640">
    <property type="entry name" value="NEPHRIN"/>
    <property type="match status" value="1"/>
</dbReference>
<proteinExistence type="predicted"/>
<gene>
    <name evidence="8" type="ORF">IPOD504_LOCUS6367</name>
</gene>
<dbReference type="SMART" id="SM00409">
    <property type="entry name" value="IG"/>
    <property type="match status" value="3"/>
</dbReference>
<dbReference type="EMBL" id="OW152830">
    <property type="protein sequence ID" value="CAH2048776.1"/>
    <property type="molecule type" value="Genomic_DNA"/>
</dbReference>
<evidence type="ECO:0000256" key="6">
    <source>
        <dbReference type="SAM" id="Phobius"/>
    </source>
</evidence>
<dbReference type="InterPro" id="IPR003599">
    <property type="entry name" value="Ig_sub"/>
</dbReference>
<keyword evidence="5" id="KW-0393">Immunoglobulin domain</keyword>
<feature type="domain" description="Ig-like" evidence="7">
    <location>
        <begin position="21"/>
        <end position="112"/>
    </location>
</feature>
<sequence length="472" mass="51721">MDLFVGGRLSSGCLVSNGGVQKFLETPSYTEVDPGEDALLKCRISEKKGVCSWQKDNKPVGMYRGKYDWVTVRSIVSGDCSVWVRAVELQIDDGAWKCQVTASSYNVQDALSSSAAQLVVRASPRPPEILHNGSHGLPNSLLIIPAGSRTTFICEAKYGNPPAYIEWYLDEIRITAWRQKNVSEMGHPRVWSARSVLELDATKSLHEKRLSCRAHHPSYPAPYYRDASTKLNVTYPPTVSVAGADEKLSSLEEGKNNVSLNCKFDGNPGAFAWWKKDGEVVATHLAPRITYVGPKAIVNANLHSQVTLECRAEGNPLPTYHWYHYPVPTSVNASEEGYLISSESRLQIFNVSYSERGRYVCVAQNVIGLLERTHRSEAVNLNVLGPPVSPTTGPAHGWCGSEASIRATACANPPPKAAFWTWNSVLLAVPAETETARVAPLIATALTFGGLLVLLLCLVLRRKRGRGNVYGN</sequence>
<feature type="domain" description="Ig-like" evidence="7">
    <location>
        <begin position="287"/>
        <end position="382"/>
    </location>
</feature>
<evidence type="ECO:0000256" key="3">
    <source>
        <dbReference type="ARBA" id="ARBA00023157"/>
    </source>
</evidence>
<evidence type="ECO:0000256" key="2">
    <source>
        <dbReference type="ARBA" id="ARBA00023136"/>
    </source>
</evidence>
<dbReference type="Proteomes" id="UP000837857">
    <property type="component" value="Chromosome 18"/>
</dbReference>
<evidence type="ECO:0000256" key="1">
    <source>
        <dbReference type="ARBA" id="ARBA00004479"/>
    </source>
</evidence>
<reference evidence="8" key="1">
    <citation type="submission" date="2022-03" db="EMBL/GenBank/DDBJ databases">
        <authorList>
            <person name="Martin H S."/>
        </authorList>
    </citation>
    <scope>NUCLEOTIDE SEQUENCE</scope>
</reference>
<keyword evidence="2 6" id="KW-0472">Membrane</keyword>
<evidence type="ECO:0000259" key="7">
    <source>
        <dbReference type="PROSITE" id="PS50835"/>
    </source>
</evidence>
<dbReference type="InterPro" id="IPR036179">
    <property type="entry name" value="Ig-like_dom_sf"/>
</dbReference>
<dbReference type="SMART" id="SM00408">
    <property type="entry name" value="IGc2"/>
    <property type="match status" value="1"/>
</dbReference>
<evidence type="ECO:0000313" key="9">
    <source>
        <dbReference type="Proteomes" id="UP000837857"/>
    </source>
</evidence>
<dbReference type="PROSITE" id="PS50835">
    <property type="entry name" value="IG_LIKE"/>
    <property type="match status" value="4"/>
</dbReference>